<evidence type="ECO:0008006" key="3">
    <source>
        <dbReference type="Google" id="ProtNLM"/>
    </source>
</evidence>
<dbReference type="STRING" id="1294273.roselon_03092"/>
<gene>
    <name evidence="1" type="ORF">roselon_03092</name>
</gene>
<organism evidence="1 2">
    <name type="scientific">Roseicyclus elongatus DSM 19469</name>
    <dbReference type="NCBI Taxonomy" id="1294273"/>
    <lineage>
        <taxon>Bacteria</taxon>
        <taxon>Pseudomonadati</taxon>
        <taxon>Pseudomonadota</taxon>
        <taxon>Alphaproteobacteria</taxon>
        <taxon>Rhodobacterales</taxon>
        <taxon>Roseobacteraceae</taxon>
        <taxon>Roseicyclus</taxon>
    </lineage>
</organism>
<protein>
    <recommendedName>
        <fullName evidence="3">Cell division inhibitor</fullName>
    </recommendedName>
</protein>
<proteinExistence type="predicted"/>
<accession>W8RVQ0</accession>
<dbReference type="HOGENOM" id="CLU_128155_0_0_5"/>
<reference evidence="1 2" key="1">
    <citation type="submission" date="2013-03" db="EMBL/GenBank/DDBJ databases">
        <authorList>
            <person name="Fiebig A."/>
            <person name="Goeker M."/>
            <person name="Klenk H.-P.P."/>
        </authorList>
    </citation>
    <scope>NUCLEOTIDE SEQUENCE [LARGE SCALE GENOMIC DNA]</scope>
    <source>
        <strain evidence="2">DSM 19469</strain>
    </source>
</reference>
<dbReference type="EMBL" id="CP004372">
    <property type="protein sequence ID" value="AHM05363.1"/>
    <property type="molecule type" value="Genomic_DNA"/>
</dbReference>
<dbReference type="AlphaFoldDB" id="W8RVQ0"/>
<dbReference type="KEGG" id="red:roselon_03092"/>
<evidence type="ECO:0000313" key="2">
    <source>
        <dbReference type="Proteomes" id="UP000019593"/>
    </source>
</evidence>
<dbReference type="eggNOG" id="ENOG5032VFB">
    <property type="taxonomic scope" value="Bacteria"/>
</dbReference>
<name>W8RVQ0_9RHOB</name>
<dbReference type="OrthoDB" id="7428016at2"/>
<evidence type="ECO:0000313" key="1">
    <source>
        <dbReference type="EMBL" id="AHM05363.1"/>
    </source>
</evidence>
<dbReference type="Proteomes" id="UP000019593">
    <property type="component" value="Chromosome"/>
</dbReference>
<sequence>MTQIVTRHTRLNAPPDAVLAAVTSPRVLCHIAAPLIRFAPVDPPDWPARFAPGPHVVAMYGIGWVPLGRQVIDISYPEATPEKDALVARDNGHSAMIRRWDHWIIIRPDGAGGSHYTDRVEIEAGWRTGAVALFARLFFAHRQSRLRALLHNGPRAARP</sequence>
<dbReference type="RefSeq" id="WP_025313031.1">
    <property type="nucleotide sequence ID" value="NZ_CP004372.1"/>
</dbReference>
<dbReference type="SUPFAM" id="SSF55961">
    <property type="entry name" value="Bet v1-like"/>
    <property type="match status" value="1"/>
</dbReference>
<keyword evidence="2" id="KW-1185">Reference proteome</keyword>